<evidence type="ECO:0000313" key="2">
    <source>
        <dbReference type="Proteomes" id="UP000007113"/>
    </source>
</evidence>
<dbReference type="AlphaFoldDB" id="G8P0K2"/>
<organism evidence="1 2">
    <name type="scientific">Granulicella mallensis (strain ATCC BAA-1857 / DSM 23137 / MP5ACTX8)</name>
    <dbReference type="NCBI Taxonomy" id="682795"/>
    <lineage>
        <taxon>Bacteria</taxon>
        <taxon>Pseudomonadati</taxon>
        <taxon>Acidobacteriota</taxon>
        <taxon>Terriglobia</taxon>
        <taxon>Terriglobales</taxon>
        <taxon>Acidobacteriaceae</taxon>
        <taxon>Granulicella</taxon>
    </lineage>
</organism>
<dbReference type="Proteomes" id="UP000007113">
    <property type="component" value="Chromosome"/>
</dbReference>
<dbReference type="EMBL" id="CP003130">
    <property type="protein sequence ID" value="AEU34610.1"/>
    <property type="molecule type" value="Genomic_DNA"/>
</dbReference>
<reference evidence="1 2" key="1">
    <citation type="submission" date="2011-11" db="EMBL/GenBank/DDBJ databases">
        <title>Complete sequence of Granulicella mallensis MP5ACTX8.</title>
        <authorList>
            <consortium name="US DOE Joint Genome Institute"/>
            <person name="Lucas S."/>
            <person name="Copeland A."/>
            <person name="Lapidus A."/>
            <person name="Cheng J.-F."/>
            <person name="Goodwin L."/>
            <person name="Pitluck S."/>
            <person name="Peters L."/>
            <person name="Lu M."/>
            <person name="Detter J.C."/>
            <person name="Han C."/>
            <person name="Tapia R."/>
            <person name="Land M."/>
            <person name="Hauser L."/>
            <person name="Kyrpides N."/>
            <person name="Ivanova N."/>
            <person name="Mikhailova N."/>
            <person name="Pagani I."/>
            <person name="Rawat S."/>
            <person name="Mannisto M."/>
            <person name="Haggblom M."/>
            <person name="Woyke T."/>
        </authorList>
    </citation>
    <scope>NUCLEOTIDE SEQUENCE [LARGE SCALE GENOMIC DNA]</scope>
    <source>
        <strain evidence="2">ATCC BAA-1857 / DSM 23137 / MP5ACTX8</strain>
    </source>
</reference>
<name>G8P0K2_GRAMM</name>
<sequence length="175" mass="20341">MFYTVKNCITYLPDSFDERLTAHSATVWVGCFRFGLVRPSRDTPIPCGHESFFNLGIGWKRRIDDGKARTPFQVCDKRGPKLRVGRKIQLISRFEEEPHPVLTLLLRDAFSEVMANHRGMPTVLRRILSRTTQNFSDEFGDVLEVGRIHMAEQGFEDWVGRHLLVKALYKRRKSF</sequence>
<protein>
    <submittedName>
        <fullName evidence="1">Uncharacterized protein</fullName>
    </submittedName>
</protein>
<dbReference type="KEGG" id="gma:AciX8_0252"/>
<keyword evidence="2" id="KW-1185">Reference proteome</keyword>
<evidence type="ECO:0000313" key="1">
    <source>
        <dbReference type="EMBL" id="AEU34610.1"/>
    </source>
</evidence>
<dbReference type="HOGENOM" id="CLU_1530441_0_0_0"/>
<gene>
    <name evidence="1" type="ordered locus">AciX8_0252</name>
</gene>
<dbReference type="PROSITE" id="PS51257">
    <property type="entry name" value="PROKAR_LIPOPROTEIN"/>
    <property type="match status" value="1"/>
</dbReference>
<accession>G8P0K2</accession>
<proteinExistence type="predicted"/>